<dbReference type="EMBL" id="BGZK01000404">
    <property type="protein sequence ID" value="GBP41685.1"/>
    <property type="molecule type" value="Genomic_DNA"/>
</dbReference>
<reference evidence="1 2" key="1">
    <citation type="journal article" date="2019" name="Commun. Biol.">
        <title>The bagworm genome reveals a unique fibroin gene that provides high tensile strength.</title>
        <authorList>
            <person name="Kono N."/>
            <person name="Nakamura H."/>
            <person name="Ohtoshi R."/>
            <person name="Tomita M."/>
            <person name="Numata K."/>
            <person name="Arakawa K."/>
        </authorList>
    </citation>
    <scope>NUCLEOTIDE SEQUENCE [LARGE SCALE GENOMIC DNA]</scope>
</reference>
<name>A0A4C1VV34_EUMVA</name>
<gene>
    <name evidence="1" type="ORF">EVAR_24045_1</name>
</gene>
<sequence length="144" mass="16367">MAYARTVYRGRRFGLLIETRPAAFNLNSLPETNKIAVLKQMLQEQPFSILEQKMAAVALVFVKCMQRALSVRVKGSPAPDQRIRRTRKCRDLPLRRAVKVCRRSRCGGRRTKTGADSKDYDRSFVTPLVIDTSPQPGYKLPICV</sequence>
<dbReference type="Proteomes" id="UP000299102">
    <property type="component" value="Unassembled WGS sequence"/>
</dbReference>
<comment type="caution">
    <text evidence="1">The sequence shown here is derived from an EMBL/GenBank/DDBJ whole genome shotgun (WGS) entry which is preliminary data.</text>
</comment>
<accession>A0A4C1VV34</accession>
<proteinExistence type="predicted"/>
<protein>
    <submittedName>
        <fullName evidence="1">Uncharacterized protein</fullName>
    </submittedName>
</protein>
<organism evidence="1 2">
    <name type="scientific">Eumeta variegata</name>
    <name type="common">Bagworm moth</name>
    <name type="synonym">Eumeta japonica</name>
    <dbReference type="NCBI Taxonomy" id="151549"/>
    <lineage>
        <taxon>Eukaryota</taxon>
        <taxon>Metazoa</taxon>
        <taxon>Ecdysozoa</taxon>
        <taxon>Arthropoda</taxon>
        <taxon>Hexapoda</taxon>
        <taxon>Insecta</taxon>
        <taxon>Pterygota</taxon>
        <taxon>Neoptera</taxon>
        <taxon>Endopterygota</taxon>
        <taxon>Lepidoptera</taxon>
        <taxon>Glossata</taxon>
        <taxon>Ditrysia</taxon>
        <taxon>Tineoidea</taxon>
        <taxon>Psychidae</taxon>
        <taxon>Oiketicinae</taxon>
        <taxon>Eumeta</taxon>
    </lineage>
</organism>
<evidence type="ECO:0000313" key="2">
    <source>
        <dbReference type="Proteomes" id="UP000299102"/>
    </source>
</evidence>
<keyword evidence="2" id="KW-1185">Reference proteome</keyword>
<dbReference type="AlphaFoldDB" id="A0A4C1VV34"/>
<evidence type="ECO:0000313" key="1">
    <source>
        <dbReference type="EMBL" id="GBP41685.1"/>
    </source>
</evidence>